<keyword evidence="11" id="KW-1185">Reference proteome</keyword>
<dbReference type="EMBL" id="CACTIH010003879">
    <property type="protein sequence ID" value="CAA2986662.1"/>
    <property type="molecule type" value="Genomic_DNA"/>
</dbReference>
<keyword evidence="4" id="KW-0804">Transcription</keyword>
<dbReference type="OrthoDB" id="118550at2759"/>
<evidence type="ECO:0000256" key="2">
    <source>
        <dbReference type="ARBA" id="ARBA00023015"/>
    </source>
</evidence>
<feature type="region of interest" description="Disordered" evidence="6">
    <location>
        <begin position="88"/>
        <end position="126"/>
    </location>
</feature>
<evidence type="ECO:0000256" key="4">
    <source>
        <dbReference type="ARBA" id="ARBA00023163"/>
    </source>
</evidence>
<evidence type="ECO:0000256" key="6">
    <source>
        <dbReference type="SAM" id="MobiDB-lite"/>
    </source>
</evidence>
<dbReference type="Proteomes" id="UP000594638">
    <property type="component" value="Unassembled WGS sequence"/>
</dbReference>
<dbReference type="AlphaFoldDB" id="A0A8S0S5C4"/>
<evidence type="ECO:0000256" key="5">
    <source>
        <dbReference type="ARBA" id="ARBA00023242"/>
    </source>
</evidence>
<evidence type="ECO:0000259" key="8">
    <source>
        <dbReference type="PROSITE" id="PS51293"/>
    </source>
</evidence>
<evidence type="ECO:0000313" key="10">
    <source>
        <dbReference type="EMBL" id="CAA2986662.1"/>
    </source>
</evidence>
<dbReference type="InterPro" id="IPR001005">
    <property type="entry name" value="SANT/Myb"/>
</dbReference>
<keyword evidence="3" id="KW-0238">DNA-binding</keyword>
<dbReference type="SUPFAM" id="SSF46689">
    <property type="entry name" value="Homeodomain-like"/>
    <property type="match status" value="1"/>
</dbReference>
<accession>A0A8S0S5C4</accession>
<feature type="compositionally biased region" description="Polar residues" evidence="6">
    <location>
        <begin position="568"/>
        <end position="580"/>
    </location>
</feature>
<dbReference type="Gene3D" id="1.10.10.60">
    <property type="entry name" value="Homeodomain-like"/>
    <property type="match status" value="1"/>
</dbReference>
<dbReference type="InterPro" id="IPR017884">
    <property type="entry name" value="SANT_dom"/>
</dbReference>
<feature type="compositionally biased region" description="Polar residues" evidence="6">
    <location>
        <begin position="182"/>
        <end position="199"/>
    </location>
</feature>
<dbReference type="PANTHER" id="PTHR12802:SF177">
    <property type="entry name" value="PROTEIN CCA1"/>
    <property type="match status" value="1"/>
</dbReference>
<proteinExistence type="predicted"/>
<feature type="region of interest" description="Disordered" evidence="6">
    <location>
        <begin position="744"/>
        <end position="770"/>
    </location>
</feature>
<dbReference type="SMART" id="SM00717">
    <property type="entry name" value="SANT"/>
    <property type="match status" value="1"/>
</dbReference>
<feature type="region of interest" description="Disordered" evidence="6">
    <location>
        <begin position="525"/>
        <end position="631"/>
    </location>
</feature>
<comment type="caution">
    <text evidence="10">The sequence shown here is derived from an EMBL/GenBank/DDBJ whole genome shotgun (WGS) entry which is preliminary data.</text>
</comment>
<dbReference type="PANTHER" id="PTHR12802">
    <property type="entry name" value="SWI/SNF COMPLEX-RELATED"/>
    <property type="match status" value="1"/>
</dbReference>
<dbReference type="Gramene" id="OE9A037580T2">
    <property type="protein sequence ID" value="OE9A037580C2"/>
    <property type="gene ID" value="OE9A037580"/>
</dbReference>
<dbReference type="GO" id="GO:0010468">
    <property type="term" value="P:regulation of gene expression"/>
    <property type="evidence" value="ECO:0007669"/>
    <property type="project" value="UniProtKB-ARBA"/>
</dbReference>
<gene>
    <name evidence="10" type="ORF">OLEA9_A037580</name>
</gene>
<protein>
    <submittedName>
        <fullName evidence="10">LHY-like isoform X1</fullName>
    </submittedName>
</protein>
<dbReference type="PROSITE" id="PS51294">
    <property type="entry name" value="HTH_MYB"/>
    <property type="match status" value="1"/>
</dbReference>
<organism evidence="10 11">
    <name type="scientific">Olea europaea subsp. europaea</name>
    <dbReference type="NCBI Taxonomy" id="158383"/>
    <lineage>
        <taxon>Eukaryota</taxon>
        <taxon>Viridiplantae</taxon>
        <taxon>Streptophyta</taxon>
        <taxon>Embryophyta</taxon>
        <taxon>Tracheophyta</taxon>
        <taxon>Spermatophyta</taxon>
        <taxon>Magnoliopsida</taxon>
        <taxon>eudicotyledons</taxon>
        <taxon>Gunneridae</taxon>
        <taxon>Pentapetalae</taxon>
        <taxon>asterids</taxon>
        <taxon>lamiids</taxon>
        <taxon>Lamiales</taxon>
        <taxon>Oleaceae</taxon>
        <taxon>Oleeae</taxon>
        <taxon>Olea</taxon>
    </lineage>
</organism>
<reference evidence="10 11" key="1">
    <citation type="submission" date="2019-12" db="EMBL/GenBank/DDBJ databases">
        <authorList>
            <person name="Alioto T."/>
            <person name="Alioto T."/>
            <person name="Gomez Garrido J."/>
        </authorList>
    </citation>
    <scope>NUCLEOTIDE SEQUENCE [LARGE SCALE GENOMIC DNA]</scope>
</reference>
<dbReference type="NCBIfam" id="TIGR01557">
    <property type="entry name" value="myb_SHAQKYF"/>
    <property type="match status" value="1"/>
</dbReference>
<dbReference type="InterPro" id="IPR006447">
    <property type="entry name" value="Myb_dom_plants"/>
</dbReference>
<feature type="compositionally biased region" description="Basic and acidic residues" evidence="6">
    <location>
        <begin position="586"/>
        <end position="608"/>
    </location>
</feature>
<evidence type="ECO:0000259" key="9">
    <source>
        <dbReference type="PROSITE" id="PS51294"/>
    </source>
</evidence>
<dbReference type="Gramene" id="OE9A037580T5">
    <property type="protein sequence ID" value="OE9A037580C5"/>
    <property type="gene ID" value="OE9A037580"/>
</dbReference>
<dbReference type="PROSITE" id="PS51293">
    <property type="entry name" value="SANT"/>
    <property type="match status" value="1"/>
</dbReference>
<keyword evidence="5" id="KW-0539">Nucleus</keyword>
<dbReference type="InterPro" id="IPR017930">
    <property type="entry name" value="Myb_dom"/>
</dbReference>
<sequence length="770" mass="85124">MDPYSSGEELVVKTRKPYTITKQRERWTEEEHNRFLEALKLYGRAWQRIEEHVGTKTAVQIRSHAQKFFTKLEKEALIKGVRVGHTLDIEIPPPRPKKKPSNPYPRKTSAGAPTSQTEVNDEKISAPVSSLYVHKTKLDLEKEPVPDEKHVDDGKMGNTKQYQDEDICSEAVTLLKTVPRTAPSSTNKSSLTTSVGPKNTDSEFLLTSKEANNEDETTESHIIIEQKGHRKDKFDNSNLSQDYGLYKTSNLGNSQLLHEKFVQGEGPDELNRSENVDAFPINDVQASQPYPRHVAVQILDGNLRMNNISPDVQYPEPMFHQMGGFTGHPNLFMNPTSSAASENQSNGSSSIHQTFPSFHPISNPIHNQDEYRSFLHMPPTFLSLIVSALIQNPAAHATASFAATNRQFTNMEAPAESPSEGFQSRQISSAPSMAAIAAATVEAATAWWAANGLLPFCSPFHWGFNCSPPSASTIPIGISKDRAANTERRENLPDPATLGGQQLEPECSEALQEQHSALKSSTLLMSDSVEGEGTKPNVGLTTTETEQTADAAMLNDSNKSKSRKQVDRSSCGSNTPSSSEVDADALENHSKGKEEKNEKDKESKEPDVNHLALDSTSQRCRSTSNISDSWKEVSQGGRRAFRALFSREILPQSFSPPRDLEKKDFINIDKDIESAQERGEDGLQLDLKGKTWGTSSRKLGMENNATSIGANKEEGLLSMRLGYVKLKARRTGFKPYKRCSVEAKGSWAQANGQEEEKGPKRIRLEGEAST</sequence>
<evidence type="ECO:0000259" key="7">
    <source>
        <dbReference type="PROSITE" id="PS50090"/>
    </source>
</evidence>
<evidence type="ECO:0000256" key="3">
    <source>
        <dbReference type="ARBA" id="ARBA00023125"/>
    </source>
</evidence>
<dbReference type="GO" id="GO:0003677">
    <property type="term" value="F:DNA binding"/>
    <property type="evidence" value="ECO:0007669"/>
    <property type="project" value="UniProtKB-KW"/>
</dbReference>
<comment type="subcellular location">
    <subcellularLocation>
        <location evidence="1">Nucleus</location>
    </subcellularLocation>
</comment>
<feature type="domain" description="Myb-like" evidence="7">
    <location>
        <begin position="19"/>
        <end position="69"/>
    </location>
</feature>
<dbReference type="FunFam" id="1.10.10.60:FF:000023">
    <property type="entry name" value="protein REVEILLE 6 isoform X1"/>
    <property type="match status" value="1"/>
</dbReference>
<dbReference type="InterPro" id="IPR009057">
    <property type="entry name" value="Homeodomain-like_sf"/>
</dbReference>
<evidence type="ECO:0000313" key="11">
    <source>
        <dbReference type="Proteomes" id="UP000594638"/>
    </source>
</evidence>
<dbReference type="CDD" id="cd00167">
    <property type="entry name" value="SANT"/>
    <property type="match status" value="1"/>
</dbReference>
<name>A0A8S0S5C4_OLEEU</name>
<feature type="domain" description="SANT" evidence="8">
    <location>
        <begin position="22"/>
        <end position="73"/>
    </location>
</feature>
<dbReference type="Gramene" id="OE9A037580T4">
    <property type="protein sequence ID" value="OE9A037580C4"/>
    <property type="gene ID" value="OE9A037580"/>
</dbReference>
<dbReference type="PROSITE" id="PS50090">
    <property type="entry name" value="MYB_LIKE"/>
    <property type="match status" value="1"/>
</dbReference>
<feature type="domain" description="HTH myb-type" evidence="9">
    <location>
        <begin position="19"/>
        <end position="73"/>
    </location>
</feature>
<dbReference type="GO" id="GO:0005634">
    <property type="term" value="C:nucleus"/>
    <property type="evidence" value="ECO:0007669"/>
    <property type="project" value="UniProtKB-SubCell"/>
</dbReference>
<feature type="compositionally biased region" description="Basic and acidic residues" evidence="6">
    <location>
        <begin position="754"/>
        <end position="770"/>
    </location>
</feature>
<feature type="region of interest" description="Disordered" evidence="6">
    <location>
        <begin position="179"/>
        <end position="201"/>
    </location>
</feature>
<feature type="compositionally biased region" description="Polar residues" evidence="6">
    <location>
        <begin position="614"/>
        <end position="628"/>
    </location>
</feature>
<evidence type="ECO:0000256" key="1">
    <source>
        <dbReference type="ARBA" id="ARBA00004123"/>
    </source>
</evidence>
<dbReference type="Pfam" id="PF00249">
    <property type="entry name" value="Myb_DNA-binding"/>
    <property type="match status" value="1"/>
</dbReference>
<keyword evidence="2" id="KW-0805">Transcription regulation</keyword>